<reference evidence="10" key="1">
    <citation type="submission" date="2021-03" db="EMBL/GenBank/DDBJ databases">
        <title>Chromosome level genome of the anhydrobiotic midge Polypedilum vanderplanki.</title>
        <authorList>
            <person name="Yoshida Y."/>
            <person name="Kikawada T."/>
            <person name="Gusev O."/>
        </authorList>
    </citation>
    <scope>NUCLEOTIDE SEQUENCE</scope>
    <source>
        <strain evidence="10">NIAS01</strain>
        <tissue evidence="10">Whole body or cell culture</tissue>
    </source>
</reference>
<evidence type="ECO:0000256" key="8">
    <source>
        <dbReference type="SAM" id="SignalP"/>
    </source>
</evidence>
<organism evidence="10 11">
    <name type="scientific">Polypedilum vanderplanki</name>
    <name type="common">Sleeping chironomid midge</name>
    <dbReference type="NCBI Taxonomy" id="319348"/>
    <lineage>
        <taxon>Eukaryota</taxon>
        <taxon>Metazoa</taxon>
        <taxon>Ecdysozoa</taxon>
        <taxon>Arthropoda</taxon>
        <taxon>Hexapoda</taxon>
        <taxon>Insecta</taxon>
        <taxon>Pterygota</taxon>
        <taxon>Neoptera</taxon>
        <taxon>Endopterygota</taxon>
        <taxon>Diptera</taxon>
        <taxon>Nematocera</taxon>
        <taxon>Chironomoidea</taxon>
        <taxon>Chironomidae</taxon>
        <taxon>Chironominae</taxon>
        <taxon>Polypedilum</taxon>
        <taxon>Polypedilum</taxon>
    </lineage>
</organism>
<protein>
    <recommendedName>
        <fullName evidence="9">Pacifastin domain-containing protein</fullName>
    </recommendedName>
</protein>
<evidence type="ECO:0000313" key="11">
    <source>
        <dbReference type="Proteomes" id="UP001107558"/>
    </source>
</evidence>
<comment type="caution">
    <text evidence="10">The sequence shown here is derived from an EMBL/GenBank/DDBJ whole genome shotgun (WGS) entry which is preliminary data.</text>
</comment>
<keyword evidence="2" id="KW-0964">Secreted</keyword>
<feature type="disulfide bond" evidence="7">
    <location>
        <begin position="234"/>
        <end position="249"/>
    </location>
</feature>
<dbReference type="InterPro" id="IPR036201">
    <property type="entry name" value="Pacifastin_dom_sf"/>
</dbReference>
<evidence type="ECO:0000256" key="7">
    <source>
        <dbReference type="PROSITE-ProRule" id="PRU00776"/>
    </source>
</evidence>
<feature type="disulfide bond" evidence="7">
    <location>
        <begin position="22"/>
        <end position="37"/>
    </location>
</feature>
<keyword evidence="4 7" id="KW-0722">Serine protease inhibitor</keyword>
<feature type="disulfide bond" evidence="7">
    <location>
        <begin position="169"/>
        <end position="184"/>
    </location>
</feature>
<evidence type="ECO:0000256" key="4">
    <source>
        <dbReference type="ARBA" id="ARBA00022900"/>
    </source>
</evidence>
<comment type="similarity">
    <text evidence="6 7">Belongs to the protease inhibitor I19 family.</text>
</comment>
<feature type="chain" id="PRO_5039913865" description="Pacifastin domain-containing protein" evidence="8">
    <location>
        <begin position="20"/>
        <end position="266"/>
    </location>
</feature>
<feature type="disulfide bond" evidence="7">
    <location>
        <begin position="182"/>
        <end position="192"/>
    </location>
</feature>
<feature type="site" description="Reactive bond" evidence="7">
    <location>
        <begin position="260"/>
        <end position="261"/>
    </location>
</feature>
<keyword evidence="8" id="KW-0732">Signal</keyword>
<feature type="disulfide bond" evidence="7">
    <location>
        <begin position="179"/>
        <end position="197"/>
    </location>
</feature>
<feature type="signal peptide" evidence="8">
    <location>
        <begin position="1"/>
        <end position="19"/>
    </location>
</feature>
<feature type="disulfide bond" evidence="7">
    <location>
        <begin position="139"/>
        <end position="149"/>
    </location>
</feature>
<feature type="domain" description="Pacifastin" evidence="9">
    <location>
        <begin position="123"/>
        <end position="157"/>
    </location>
</feature>
<dbReference type="InterPro" id="IPR008037">
    <property type="entry name" value="Pacifastin_dom"/>
</dbReference>
<name>A0A9J6CC09_POLVA</name>
<evidence type="ECO:0000259" key="9">
    <source>
        <dbReference type="PROSITE" id="PS51446"/>
    </source>
</evidence>
<sequence>MDKLLLTFLFFNVIAIGHSFNCTPKAKFQKDCNTCICNDLGNNAVCTLMACPDLLITTTEEPSITEQSTINGNQVCTPNEIKMQVETNETCNRCKCAANGIGWFCTKIVCPPRDIHTRSVRNTQECIPNTDWKEDCNTCFCTPTGLKACTRMACPEFPRTKREINENNCTPGQRWKKDCNDCFCTETGLAACTLRGCLGSRSDGHRSHHHQPRVLPSSIPVISRDELNRSDFHCTPHEYFKVDCNNCKCSSDGKMAKCTKKACDVQ</sequence>
<dbReference type="OrthoDB" id="10026631at2759"/>
<gene>
    <name evidence="10" type="ORF">PVAND_009146</name>
</gene>
<dbReference type="GO" id="GO:0004867">
    <property type="term" value="F:serine-type endopeptidase inhibitor activity"/>
    <property type="evidence" value="ECO:0007669"/>
    <property type="project" value="UniProtKB-UniRule"/>
</dbReference>
<dbReference type="SUPFAM" id="SSF57283">
    <property type="entry name" value="PMP inhibitors"/>
    <property type="match status" value="5"/>
</dbReference>
<keyword evidence="11" id="KW-1185">Reference proteome</keyword>
<evidence type="ECO:0000256" key="6">
    <source>
        <dbReference type="ARBA" id="ARBA00029459"/>
    </source>
</evidence>
<dbReference type="EMBL" id="JADBJN010000001">
    <property type="protein sequence ID" value="KAG5679586.1"/>
    <property type="molecule type" value="Genomic_DNA"/>
</dbReference>
<proteinExistence type="inferred from homology"/>
<accession>A0A9J6CC09</accession>
<evidence type="ECO:0000313" key="10">
    <source>
        <dbReference type="EMBL" id="KAG5679586.1"/>
    </source>
</evidence>
<keyword evidence="3 7" id="KW-0646">Protease inhibitor</keyword>
<dbReference type="PROSITE" id="PS51446">
    <property type="entry name" value="PACIFASTIN"/>
    <property type="match status" value="4"/>
</dbReference>
<keyword evidence="5 7" id="KW-1015">Disulfide bond</keyword>
<dbReference type="AlphaFoldDB" id="A0A9J6CC09"/>
<evidence type="ECO:0000256" key="2">
    <source>
        <dbReference type="ARBA" id="ARBA00022525"/>
    </source>
</evidence>
<feature type="disulfide bond" evidence="7">
    <location>
        <begin position="126"/>
        <end position="141"/>
    </location>
</feature>
<dbReference type="Pfam" id="PF05375">
    <property type="entry name" value="Pacifastin_I"/>
    <property type="match status" value="5"/>
</dbReference>
<feature type="domain" description="Pacifastin" evidence="9">
    <location>
        <begin position="19"/>
        <end position="54"/>
    </location>
</feature>
<evidence type="ECO:0000256" key="5">
    <source>
        <dbReference type="ARBA" id="ARBA00023157"/>
    </source>
</evidence>
<comment type="caution">
    <text evidence="7">Lacks conserved residue(s) required for the propagation of feature annotation.</text>
</comment>
<comment type="subcellular location">
    <subcellularLocation>
        <location evidence="1">Secreted</location>
    </subcellularLocation>
</comment>
<dbReference type="Proteomes" id="UP001107558">
    <property type="component" value="Chromosome 1"/>
</dbReference>
<feature type="disulfide bond" evidence="7">
    <location>
        <begin position="136"/>
        <end position="154"/>
    </location>
</feature>
<feature type="domain" description="Pacifastin" evidence="9">
    <location>
        <begin position="166"/>
        <end position="200"/>
    </location>
</feature>
<dbReference type="GO" id="GO:0005576">
    <property type="term" value="C:extracellular region"/>
    <property type="evidence" value="ECO:0007669"/>
    <property type="project" value="UniProtKB-SubCell"/>
</dbReference>
<feature type="domain" description="Pacifastin" evidence="9">
    <location>
        <begin position="231"/>
        <end position="266"/>
    </location>
</feature>
<evidence type="ECO:0000256" key="3">
    <source>
        <dbReference type="ARBA" id="ARBA00022690"/>
    </source>
</evidence>
<evidence type="ECO:0000256" key="1">
    <source>
        <dbReference type="ARBA" id="ARBA00004613"/>
    </source>
</evidence>